<proteinExistence type="predicted"/>
<comment type="caution">
    <text evidence="2">The sequence shown here is derived from an EMBL/GenBank/DDBJ whole genome shotgun (WGS) entry which is preliminary data.</text>
</comment>
<feature type="domain" description="ParE-like toxin" evidence="1">
    <location>
        <begin position="26"/>
        <end position="92"/>
    </location>
</feature>
<evidence type="ECO:0000259" key="1">
    <source>
        <dbReference type="Pfam" id="PF24732"/>
    </source>
</evidence>
<accession>A0AAD3WYS9</accession>
<dbReference type="EMBL" id="VZUQ01000014">
    <property type="protein sequence ID" value="KAB1185696.1"/>
    <property type="molecule type" value="Genomic_DNA"/>
</dbReference>
<dbReference type="RefSeq" id="WP_106340366.1">
    <property type="nucleotide sequence ID" value="NZ_JABXOQ010000111.1"/>
</dbReference>
<dbReference type="Proteomes" id="UP000480943">
    <property type="component" value="Unassembled WGS sequence"/>
</dbReference>
<dbReference type="Pfam" id="PF24732">
    <property type="entry name" value="ParE_like"/>
    <property type="match status" value="1"/>
</dbReference>
<organism evidence="2 3">
    <name type="scientific">Photobacterium damselae subsp. damselae</name>
    <name type="common">Listonella damsela</name>
    <dbReference type="NCBI Taxonomy" id="85581"/>
    <lineage>
        <taxon>Bacteria</taxon>
        <taxon>Pseudomonadati</taxon>
        <taxon>Pseudomonadota</taxon>
        <taxon>Gammaproteobacteria</taxon>
        <taxon>Vibrionales</taxon>
        <taxon>Vibrionaceae</taxon>
        <taxon>Photobacterium</taxon>
    </lineage>
</organism>
<dbReference type="InterPro" id="IPR056925">
    <property type="entry name" value="ParE-like"/>
</dbReference>
<gene>
    <name evidence="2" type="ORF">F6450_00975</name>
</gene>
<name>A0AAD3WYS9_PHODD</name>
<dbReference type="AlphaFoldDB" id="A0AAD3WYS9"/>
<protein>
    <recommendedName>
        <fullName evidence="1">ParE-like toxin domain-containing protein</fullName>
    </recommendedName>
</protein>
<evidence type="ECO:0000313" key="2">
    <source>
        <dbReference type="EMBL" id="KAB1185696.1"/>
    </source>
</evidence>
<sequence length="101" mass="11821">MGRQIKIDLCNLERTFQKSLKDIPSQIAKRGIAIADEISHHKVNPSVFDGKRLHINKKILTVKVGNRHRLLMAETETGFEPWQCISHERYNKLYMRISNKH</sequence>
<reference evidence="2 3" key="1">
    <citation type="submission" date="2019-09" db="EMBL/GenBank/DDBJ databases">
        <title>Photobacterium damselae subsp. damselae CDC-2227-81, a human clinical isolate.</title>
        <authorList>
            <person name="Osorio C.R."/>
        </authorList>
    </citation>
    <scope>NUCLEOTIDE SEQUENCE [LARGE SCALE GENOMIC DNA]</scope>
    <source>
        <strain evidence="2 3">CDC-2227-81</strain>
    </source>
</reference>
<evidence type="ECO:0000313" key="3">
    <source>
        <dbReference type="Proteomes" id="UP000480943"/>
    </source>
</evidence>